<dbReference type="InterPro" id="IPR027417">
    <property type="entry name" value="P-loop_NTPase"/>
</dbReference>
<dbReference type="EMBL" id="JAHQCW010000028">
    <property type="protein sequence ID" value="MBU9738027.1"/>
    <property type="molecule type" value="Genomic_DNA"/>
</dbReference>
<dbReference type="RefSeq" id="WP_238722340.1">
    <property type="nucleotide sequence ID" value="NZ_JAHQCW010000028.1"/>
</dbReference>
<dbReference type="GO" id="GO:0006302">
    <property type="term" value="P:double-strand break repair"/>
    <property type="evidence" value="ECO:0007669"/>
    <property type="project" value="InterPro"/>
</dbReference>
<dbReference type="AlphaFoldDB" id="A0A949K2C3"/>
<dbReference type="Pfam" id="PF13476">
    <property type="entry name" value="AAA_23"/>
    <property type="match status" value="1"/>
</dbReference>
<dbReference type="Gene3D" id="3.40.50.300">
    <property type="entry name" value="P-loop containing nucleotide triphosphate hydrolases"/>
    <property type="match status" value="1"/>
</dbReference>
<reference evidence="2" key="1">
    <citation type="submission" date="2021-06" db="EMBL/GenBank/DDBJ databases">
        <title>Description of novel taxa of the family Lachnospiraceae.</title>
        <authorList>
            <person name="Chaplin A.V."/>
            <person name="Sokolova S.R."/>
            <person name="Pikina A.P."/>
            <person name="Korzhanova M."/>
            <person name="Belova V."/>
            <person name="Korostin D."/>
            <person name="Efimov B.A."/>
        </authorList>
    </citation>
    <scope>NUCLEOTIDE SEQUENCE</scope>
    <source>
        <strain evidence="2">ASD5720</strain>
    </source>
</reference>
<dbReference type="SUPFAM" id="SSF52540">
    <property type="entry name" value="P-loop containing nucleoside triphosphate hydrolases"/>
    <property type="match status" value="1"/>
</dbReference>
<dbReference type="InterPro" id="IPR038729">
    <property type="entry name" value="Rad50/SbcC_AAA"/>
</dbReference>
<protein>
    <submittedName>
        <fullName evidence="2">AAA family ATPase</fullName>
    </submittedName>
</protein>
<name>A0A949K2C3_9FIRM</name>
<proteinExistence type="predicted"/>
<evidence type="ECO:0000313" key="2">
    <source>
        <dbReference type="EMBL" id="MBU9738027.1"/>
    </source>
</evidence>
<dbReference type="GO" id="GO:0016887">
    <property type="term" value="F:ATP hydrolysis activity"/>
    <property type="evidence" value="ECO:0007669"/>
    <property type="project" value="InterPro"/>
</dbReference>
<gene>
    <name evidence="2" type="ORF">KTH89_15895</name>
</gene>
<evidence type="ECO:0000259" key="1">
    <source>
        <dbReference type="Pfam" id="PF13476"/>
    </source>
</evidence>
<dbReference type="Proteomes" id="UP000712157">
    <property type="component" value="Unassembled WGS sequence"/>
</dbReference>
<accession>A0A949K2C3</accession>
<organism evidence="2 3">
    <name type="scientific">Diplocloster agilis</name>
    <dbReference type="NCBI Taxonomy" id="2850323"/>
    <lineage>
        <taxon>Bacteria</taxon>
        <taxon>Bacillati</taxon>
        <taxon>Bacillota</taxon>
        <taxon>Clostridia</taxon>
        <taxon>Lachnospirales</taxon>
        <taxon>Lachnospiraceae</taxon>
        <taxon>Diplocloster</taxon>
    </lineage>
</organism>
<comment type="caution">
    <text evidence="2">The sequence shown here is derived from an EMBL/GenBank/DDBJ whole genome shotgun (WGS) entry which is preliminary data.</text>
</comment>
<sequence length="485" mass="55552">MIFKSIRLKEGFFERTIAFSDSVNLIHSVKNSCGKTTLLRFMLYALGYNIPNTRKIKFDCCEVEMVIDCEAVGEVSLLRHNDIAIEATVANKKRTYVLPEQQNDLHSIIFGTENVDVLGNLLGAFYVDQEKGWTLLNRGVVIGSIHFKIEELIRGLADCDCSDLIRQEAQLSREMTKYKQMFSVAQYKKTLDEEAGELVTDSYEEESNVAVNQLLFRQKRLKAELRRIDNTLSDNKRFKKFVADMKLLVQAPDGSTFPVTEDNIVGLNDAIDLLISKRKMVSKEFATISGLIDRLEKEKDKEYEQMEFYKFASQLEIFDKRIARMPMNPVAIEQEIKRLDKEIKSIRTEISNITRNNNEIVSAISNNVVKYAEELGLGNKETIPASYLFTSNLKELSGAVLHKTAFAFRLAYITVIEDALKIKLPIMLDSPSGKEVDQANIKLMMDILKRDFADHQIIIASIFNYNFDEVNIIEIKERLIEVNFK</sequence>
<evidence type="ECO:0000313" key="3">
    <source>
        <dbReference type="Proteomes" id="UP000712157"/>
    </source>
</evidence>
<keyword evidence="3" id="KW-1185">Reference proteome</keyword>
<feature type="domain" description="Rad50/SbcC-type AAA" evidence="1">
    <location>
        <begin position="14"/>
        <end position="350"/>
    </location>
</feature>